<evidence type="ECO:0000256" key="5">
    <source>
        <dbReference type="SAM" id="Phobius"/>
    </source>
</evidence>
<name>A0AAU2VFL4_9ACTN</name>
<dbReference type="GO" id="GO:0055085">
    <property type="term" value="P:transmembrane transport"/>
    <property type="evidence" value="ECO:0007669"/>
    <property type="project" value="InterPro"/>
</dbReference>
<sequence length="575" mass="58911">MLRVRVWNPVRALLPARADLAEMGRSPRRDLLAGLTVAIVALPLALGFGVSSGLGAEAGLATAVIAGALAAVFGGSNLQVSGPTGAMTVVLVPIVAKHGPTGVLTVGLIAGLMLIALAVLKAGKYMRYLPAPVVEGFTLGIAGVIGLQQVPNALGVAKPEGDKVLVVTWRAIEEFVRTPNWTAVALALGVAALMTVGARLRPTVPFSIVAVIAATIAAQVFHLDAAKPIGDLPSGLPAPSLGFLDLSAVGPLLAPAVAVAALAALESLLSAQVADGMTVGQKHNPDKELFGQGLANIAATLFGGVPATGAIARTAVNVRTGASSRLAALTHAAVLAVIVFAAAPLVSKIPLAALAGVLIATAVRMVEVGSLRAMAKATRSDALILVLTAAATLAFDLVYAVIIGLVVAGALALRAVAEQARLDQVDFIPDLPGEHSAEEHALLAEHIVAYRLDGPLFFAGAHRFLLELSEVADVRVVILRMSRITTMDATGALVLKDAVQKLHRRGIAVMTSGIRPGQRQVLESVGALELLRLKGREYTTTPEAIAGARAYLEGAGVMPAPPAHSARTSAQEHVR</sequence>
<evidence type="ECO:0000256" key="2">
    <source>
        <dbReference type="ARBA" id="ARBA00022692"/>
    </source>
</evidence>
<dbReference type="PROSITE" id="PS50801">
    <property type="entry name" value="STAS"/>
    <property type="match status" value="1"/>
</dbReference>
<feature type="transmembrane region" description="Helical" evidence="5">
    <location>
        <begin position="324"/>
        <end position="343"/>
    </location>
</feature>
<dbReference type="PANTHER" id="PTHR11814">
    <property type="entry name" value="SULFATE TRANSPORTER"/>
    <property type="match status" value="1"/>
</dbReference>
<reference evidence="7" key="1">
    <citation type="submission" date="2022-10" db="EMBL/GenBank/DDBJ databases">
        <title>The complete genomes of actinobacterial strains from the NBC collection.</title>
        <authorList>
            <person name="Joergensen T.S."/>
            <person name="Alvarez Arevalo M."/>
            <person name="Sterndorff E.B."/>
            <person name="Faurdal D."/>
            <person name="Vuksanovic O."/>
            <person name="Mourched A.-S."/>
            <person name="Charusanti P."/>
            <person name="Shaw S."/>
            <person name="Blin K."/>
            <person name="Weber T."/>
        </authorList>
    </citation>
    <scope>NUCLEOTIDE SEQUENCE</scope>
    <source>
        <strain evidence="7">NBC_00003</strain>
    </source>
</reference>
<dbReference type="Pfam" id="PF00916">
    <property type="entry name" value="Sulfate_transp"/>
    <property type="match status" value="1"/>
</dbReference>
<dbReference type="GO" id="GO:0016020">
    <property type="term" value="C:membrane"/>
    <property type="evidence" value="ECO:0007669"/>
    <property type="project" value="UniProtKB-SubCell"/>
</dbReference>
<comment type="subcellular location">
    <subcellularLocation>
        <location evidence="1">Membrane</location>
        <topology evidence="1">Multi-pass membrane protein</topology>
    </subcellularLocation>
</comment>
<keyword evidence="2 5" id="KW-0812">Transmembrane</keyword>
<dbReference type="SUPFAM" id="SSF52091">
    <property type="entry name" value="SpoIIaa-like"/>
    <property type="match status" value="1"/>
</dbReference>
<dbReference type="EMBL" id="CP108318">
    <property type="protein sequence ID" value="WTW66318.1"/>
    <property type="molecule type" value="Genomic_DNA"/>
</dbReference>
<feature type="domain" description="STAS" evidence="6">
    <location>
        <begin position="437"/>
        <end position="548"/>
    </location>
</feature>
<feature type="transmembrane region" description="Helical" evidence="5">
    <location>
        <begin position="180"/>
        <end position="198"/>
    </location>
</feature>
<keyword evidence="3 5" id="KW-1133">Transmembrane helix</keyword>
<evidence type="ECO:0000259" key="6">
    <source>
        <dbReference type="PROSITE" id="PS50801"/>
    </source>
</evidence>
<feature type="transmembrane region" description="Helical" evidence="5">
    <location>
        <begin position="349"/>
        <end position="371"/>
    </location>
</feature>
<protein>
    <submittedName>
        <fullName evidence="7">SulP family inorganic anion transporter</fullName>
    </submittedName>
</protein>
<organism evidence="7">
    <name type="scientific">Streptomyces sp. NBC_00003</name>
    <dbReference type="NCBI Taxonomy" id="2903608"/>
    <lineage>
        <taxon>Bacteria</taxon>
        <taxon>Bacillati</taxon>
        <taxon>Actinomycetota</taxon>
        <taxon>Actinomycetes</taxon>
        <taxon>Kitasatosporales</taxon>
        <taxon>Streptomycetaceae</taxon>
        <taxon>Streptomyces</taxon>
    </lineage>
</organism>
<dbReference type="Pfam" id="PF01740">
    <property type="entry name" value="STAS"/>
    <property type="match status" value="1"/>
</dbReference>
<feature type="transmembrane region" description="Helical" evidence="5">
    <location>
        <begin position="54"/>
        <end position="73"/>
    </location>
</feature>
<evidence type="ECO:0000256" key="1">
    <source>
        <dbReference type="ARBA" id="ARBA00004141"/>
    </source>
</evidence>
<feature type="transmembrane region" description="Helical" evidence="5">
    <location>
        <begin position="31"/>
        <end position="48"/>
    </location>
</feature>
<feature type="transmembrane region" description="Helical" evidence="5">
    <location>
        <begin position="383"/>
        <end position="413"/>
    </location>
</feature>
<dbReference type="Gene3D" id="3.30.750.24">
    <property type="entry name" value="STAS domain"/>
    <property type="match status" value="1"/>
</dbReference>
<dbReference type="InterPro" id="IPR011547">
    <property type="entry name" value="SLC26A/SulP_dom"/>
</dbReference>
<dbReference type="InterPro" id="IPR036513">
    <property type="entry name" value="STAS_dom_sf"/>
</dbReference>
<keyword evidence="4 5" id="KW-0472">Membrane</keyword>
<accession>A0AAU2VFL4</accession>
<evidence type="ECO:0000313" key="7">
    <source>
        <dbReference type="EMBL" id="WTW66318.1"/>
    </source>
</evidence>
<dbReference type="InterPro" id="IPR002645">
    <property type="entry name" value="STAS_dom"/>
</dbReference>
<evidence type="ECO:0000256" key="3">
    <source>
        <dbReference type="ARBA" id="ARBA00022989"/>
    </source>
</evidence>
<feature type="transmembrane region" description="Helical" evidence="5">
    <location>
        <begin position="204"/>
        <end position="223"/>
    </location>
</feature>
<feature type="transmembrane region" description="Helical" evidence="5">
    <location>
        <begin position="102"/>
        <end position="120"/>
    </location>
</feature>
<gene>
    <name evidence="7" type="ORF">OG549_06380</name>
</gene>
<dbReference type="AlphaFoldDB" id="A0AAU2VFL4"/>
<dbReference type="InterPro" id="IPR001902">
    <property type="entry name" value="SLC26A/SulP_fam"/>
</dbReference>
<dbReference type="CDD" id="cd07042">
    <property type="entry name" value="STAS_SulP_like_sulfate_transporter"/>
    <property type="match status" value="1"/>
</dbReference>
<evidence type="ECO:0000256" key="4">
    <source>
        <dbReference type="ARBA" id="ARBA00023136"/>
    </source>
</evidence>
<proteinExistence type="predicted"/>
<feature type="transmembrane region" description="Helical" evidence="5">
    <location>
        <begin position="243"/>
        <end position="269"/>
    </location>
</feature>